<organism evidence="1 2">
    <name type="scientific">Gracilibacillus ureilyticus</name>
    <dbReference type="NCBI Taxonomy" id="531814"/>
    <lineage>
        <taxon>Bacteria</taxon>
        <taxon>Bacillati</taxon>
        <taxon>Bacillota</taxon>
        <taxon>Bacilli</taxon>
        <taxon>Bacillales</taxon>
        <taxon>Bacillaceae</taxon>
        <taxon>Gracilibacillus</taxon>
    </lineage>
</organism>
<sequence>MVIDQVHDLQKVYRKILHSMSRPGTITSFEQKADSISKSLPCNEAVFLCALTLFDAEVTFHIIGEQEKSERLAELISSYTMSNKAPHDQADFIIALQGNLTKEIEKAMNVCKSGDLINPQNSATWILESVLISNQSGVTLTGPGIEREALLQTGYDEHFWMARNLRTKEYPLGIDCIFADFSNQIACVPRTTKMVATEVI</sequence>
<dbReference type="Proteomes" id="UP000199687">
    <property type="component" value="Unassembled WGS sequence"/>
</dbReference>
<proteinExistence type="predicted"/>
<dbReference type="AlphaFoldDB" id="A0A1H9MQN3"/>
<dbReference type="OrthoDB" id="154477at2"/>
<evidence type="ECO:0000313" key="1">
    <source>
        <dbReference type="EMBL" id="SER26024.1"/>
    </source>
</evidence>
<reference evidence="1 2" key="1">
    <citation type="submission" date="2016-10" db="EMBL/GenBank/DDBJ databases">
        <authorList>
            <person name="de Groot N.N."/>
        </authorList>
    </citation>
    <scope>NUCLEOTIDE SEQUENCE [LARGE SCALE GENOMIC DNA]</scope>
    <source>
        <strain evidence="1 2">CGMCC 1.7727</strain>
    </source>
</reference>
<evidence type="ECO:0000313" key="2">
    <source>
        <dbReference type="Proteomes" id="UP000199687"/>
    </source>
</evidence>
<dbReference type="EMBL" id="FOGL01000002">
    <property type="protein sequence ID" value="SER26024.1"/>
    <property type="molecule type" value="Genomic_DNA"/>
</dbReference>
<dbReference type="Pfam" id="PF05845">
    <property type="entry name" value="PhnH"/>
    <property type="match status" value="1"/>
</dbReference>
<dbReference type="GO" id="GO:0019634">
    <property type="term" value="P:organic phosphonate metabolic process"/>
    <property type="evidence" value="ECO:0007669"/>
    <property type="project" value="InterPro"/>
</dbReference>
<dbReference type="InterPro" id="IPR038058">
    <property type="entry name" value="PhnH-like_sp"/>
</dbReference>
<protein>
    <submittedName>
        <fullName evidence="1">Alpha-D-ribose 1-methylphosphonate 5-triphosphate synthase subunit PhnH</fullName>
    </submittedName>
</protein>
<dbReference type="Gene3D" id="3.40.50.11310">
    <property type="entry name" value="Bacterial phosphonate metabolism protein PhnH"/>
    <property type="match status" value="1"/>
</dbReference>
<dbReference type="STRING" id="531814.SAMN04487944_102111"/>
<dbReference type="NCBIfam" id="TIGR03292">
    <property type="entry name" value="PhnH_redo"/>
    <property type="match status" value="1"/>
</dbReference>
<dbReference type="InterPro" id="IPR008772">
    <property type="entry name" value="Phosphonate_metab_PhnH"/>
</dbReference>
<gene>
    <name evidence="1" type="ORF">SAMN04487944_102111</name>
</gene>
<dbReference type="PIRSF" id="PIRSF020680">
    <property type="entry name" value="PhnH"/>
    <property type="match status" value="1"/>
</dbReference>
<keyword evidence="2" id="KW-1185">Reference proteome</keyword>
<accession>A0A1H9MQN3</accession>
<name>A0A1H9MQN3_9BACI</name>
<dbReference type="SUPFAM" id="SSF159709">
    <property type="entry name" value="PhnH-like"/>
    <property type="match status" value="1"/>
</dbReference>